<comment type="caution">
    <text evidence="3">The sequence shown here is derived from an EMBL/GenBank/DDBJ whole genome shotgun (WGS) entry which is preliminary data.</text>
</comment>
<sequence length="132" mass="15293">MGGRRPALLFLALMVLQSRSFELQDTIHALIEENIHLHDQLENLTQALRELKQMLLHHSHDPDHHEPREHHGEEARHLWDEWSEHGISADTHLLLEQAFCGEDLHDSAAPLREEATLRLLTSLCLALLLMMR</sequence>
<evidence type="ECO:0000256" key="2">
    <source>
        <dbReference type="SAM" id="SignalP"/>
    </source>
</evidence>
<feature type="signal peptide" evidence="2">
    <location>
        <begin position="1"/>
        <end position="20"/>
    </location>
</feature>
<keyword evidence="2" id="KW-0732">Signal</keyword>
<evidence type="ECO:0000313" key="3">
    <source>
        <dbReference type="EMBL" id="TNN55499.1"/>
    </source>
</evidence>
<accession>A0A4Z2GQ59</accession>
<gene>
    <name evidence="3" type="ORF">EYF80_034241</name>
</gene>
<dbReference type="Proteomes" id="UP000314294">
    <property type="component" value="Unassembled WGS sequence"/>
</dbReference>
<keyword evidence="1" id="KW-0175">Coiled coil</keyword>
<protein>
    <submittedName>
        <fullName evidence="3">Uncharacterized protein</fullName>
    </submittedName>
</protein>
<name>A0A4Z2GQ59_9TELE</name>
<feature type="chain" id="PRO_5021325549" evidence="2">
    <location>
        <begin position="21"/>
        <end position="132"/>
    </location>
</feature>
<proteinExistence type="predicted"/>
<organism evidence="3 4">
    <name type="scientific">Liparis tanakae</name>
    <name type="common">Tanaka's snailfish</name>
    <dbReference type="NCBI Taxonomy" id="230148"/>
    <lineage>
        <taxon>Eukaryota</taxon>
        <taxon>Metazoa</taxon>
        <taxon>Chordata</taxon>
        <taxon>Craniata</taxon>
        <taxon>Vertebrata</taxon>
        <taxon>Euteleostomi</taxon>
        <taxon>Actinopterygii</taxon>
        <taxon>Neopterygii</taxon>
        <taxon>Teleostei</taxon>
        <taxon>Neoteleostei</taxon>
        <taxon>Acanthomorphata</taxon>
        <taxon>Eupercaria</taxon>
        <taxon>Perciformes</taxon>
        <taxon>Cottioidei</taxon>
        <taxon>Cottales</taxon>
        <taxon>Liparidae</taxon>
        <taxon>Liparis</taxon>
    </lineage>
</organism>
<dbReference type="AlphaFoldDB" id="A0A4Z2GQ59"/>
<keyword evidence="4" id="KW-1185">Reference proteome</keyword>
<dbReference type="OrthoDB" id="8931130at2759"/>
<feature type="coiled-coil region" evidence="1">
    <location>
        <begin position="27"/>
        <end position="61"/>
    </location>
</feature>
<evidence type="ECO:0000313" key="4">
    <source>
        <dbReference type="Proteomes" id="UP000314294"/>
    </source>
</evidence>
<dbReference type="EMBL" id="SRLO01000453">
    <property type="protein sequence ID" value="TNN55499.1"/>
    <property type="molecule type" value="Genomic_DNA"/>
</dbReference>
<evidence type="ECO:0000256" key="1">
    <source>
        <dbReference type="SAM" id="Coils"/>
    </source>
</evidence>
<reference evidence="3 4" key="1">
    <citation type="submission" date="2019-03" db="EMBL/GenBank/DDBJ databases">
        <title>First draft genome of Liparis tanakae, snailfish: a comprehensive survey of snailfish specific genes.</title>
        <authorList>
            <person name="Kim W."/>
            <person name="Song I."/>
            <person name="Jeong J.-H."/>
            <person name="Kim D."/>
            <person name="Kim S."/>
            <person name="Ryu S."/>
            <person name="Song J.Y."/>
            <person name="Lee S.K."/>
        </authorList>
    </citation>
    <scope>NUCLEOTIDE SEQUENCE [LARGE SCALE GENOMIC DNA]</scope>
    <source>
        <tissue evidence="3">Muscle</tissue>
    </source>
</reference>